<organism evidence="2 3">
    <name type="scientific">Prorocentrum cordatum</name>
    <dbReference type="NCBI Taxonomy" id="2364126"/>
    <lineage>
        <taxon>Eukaryota</taxon>
        <taxon>Sar</taxon>
        <taxon>Alveolata</taxon>
        <taxon>Dinophyceae</taxon>
        <taxon>Prorocentrales</taxon>
        <taxon>Prorocentraceae</taxon>
        <taxon>Prorocentrum</taxon>
    </lineage>
</organism>
<evidence type="ECO:0000256" key="1">
    <source>
        <dbReference type="SAM" id="MobiDB-lite"/>
    </source>
</evidence>
<name>A0ABN9VM22_9DINO</name>
<gene>
    <name evidence="2" type="ORF">PCOR1329_LOCUS59329</name>
</gene>
<evidence type="ECO:0000313" key="2">
    <source>
        <dbReference type="EMBL" id="CAK0874390.1"/>
    </source>
</evidence>
<reference evidence="2" key="1">
    <citation type="submission" date="2023-10" db="EMBL/GenBank/DDBJ databases">
        <authorList>
            <person name="Chen Y."/>
            <person name="Shah S."/>
            <person name="Dougan E. K."/>
            <person name="Thang M."/>
            <person name="Chan C."/>
        </authorList>
    </citation>
    <scope>NUCLEOTIDE SEQUENCE [LARGE SCALE GENOMIC DNA]</scope>
</reference>
<evidence type="ECO:0000313" key="3">
    <source>
        <dbReference type="Proteomes" id="UP001189429"/>
    </source>
</evidence>
<feature type="non-terminal residue" evidence="2">
    <location>
        <position position="582"/>
    </location>
</feature>
<sequence>MAVLRSAGAAHLLSTGFATLNQNYWTLSFNFNIITNTEGQHRHTTRPMNCHKWNNCTLNVTGHMDYPTQIAKDYWTLKINSNIITNIEGQHMQDYNTPTLNDWTLNFKFNILTNTEGHYVQDWTLSFKFNIFTNTEGQHRQDCDTLTPNYWTLSFNFNILTNTEGQHMQNYTTRPLNCHRWNDCTLNVTCHMLLQTTHKTRLNGSNNTDTYTMRKELPGIIAITQEIEGYKYTLDSPLRKSDTPDDKKRLQEIGSPAPPFALAILEGLHKCDAGGSMEGAIRNHLHRAETEDTEAHTDIPIRAMPILSTDLNQGPGRRSQQRRTDDAIGSYQPSDETELGRLIHDKFLTHQLTAINMHIDVGNTYYGHNKARSSINYFIGHDNFMEIVKHVKLNWKIHTKLSSLLHAADHIPMIMQIKMPVSGANITNNNIRWDYGLLAAGLQTGAHRASSFNDAYAEISKDKEALRVVKMDQWAPPEASASTSSLLSATTRDGADTDDETNPTFERNIGTPLMQARPTASRWNTSRAATYDADLNIDHFDGYKQHSAQQQYMQRPRLEGLGHRYDDTKQKMVIGAPMWEGQ</sequence>
<protein>
    <submittedName>
        <fullName evidence="2">Uncharacterized protein</fullName>
    </submittedName>
</protein>
<comment type="caution">
    <text evidence="2">The sequence shown here is derived from an EMBL/GenBank/DDBJ whole genome shotgun (WGS) entry which is preliminary data.</text>
</comment>
<feature type="region of interest" description="Disordered" evidence="1">
    <location>
        <begin position="477"/>
        <end position="523"/>
    </location>
</feature>
<dbReference type="EMBL" id="CAUYUJ010017393">
    <property type="protein sequence ID" value="CAK0874390.1"/>
    <property type="molecule type" value="Genomic_DNA"/>
</dbReference>
<keyword evidence="3" id="KW-1185">Reference proteome</keyword>
<accession>A0ABN9VM22</accession>
<feature type="compositionally biased region" description="Low complexity" evidence="1">
    <location>
        <begin position="479"/>
        <end position="491"/>
    </location>
</feature>
<dbReference type="Proteomes" id="UP001189429">
    <property type="component" value="Unassembled WGS sequence"/>
</dbReference>
<proteinExistence type="predicted"/>
<feature type="region of interest" description="Disordered" evidence="1">
    <location>
        <begin position="309"/>
        <end position="333"/>
    </location>
</feature>